<keyword evidence="4" id="KW-0175">Coiled coil</keyword>
<feature type="repeat" description="ANK" evidence="3">
    <location>
        <begin position="3824"/>
        <end position="3852"/>
    </location>
</feature>
<evidence type="ECO:0000259" key="6">
    <source>
        <dbReference type="PROSITE" id="PS50879"/>
    </source>
</evidence>
<evidence type="ECO:0000256" key="4">
    <source>
        <dbReference type="SAM" id="Coils"/>
    </source>
</evidence>
<feature type="compositionally biased region" description="Basic and acidic residues" evidence="5">
    <location>
        <begin position="3012"/>
        <end position="3021"/>
    </location>
</feature>
<evidence type="ECO:0000313" key="7">
    <source>
        <dbReference type="EMBL" id="OLQ09702.1"/>
    </source>
</evidence>
<dbReference type="InterPro" id="IPR036691">
    <property type="entry name" value="Endo/exonu/phosph_ase_sf"/>
</dbReference>
<dbReference type="PANTHER" id="PTHR24198">
    <property type="entry name" value="ANKYRIN REPEAT AND PROTEIN KINASE DOMAIN-CONTAINING PROTEIN"/>
    <property type="match status" value="1"/>
</dbReference>
<feature type="compositionally biased region" description="Basic and acidic residues" evidence="5">
    <location>
        <begin position="3028"/>
        <end position="3037"/>
    </location>
</feature>
<feature type="compositionally biased region" description="Low complexity" evidence="5">
    <location>
        <begin position="455"/>
        <end position="484"/>
    </location>
</feature>
<evidence type="ECO:0000256" key="3">
    <source>
        <dbReference type="PROSITE-ProRule" id="PRU00023"/>
    </source>
</evidence>
<keyword evidence="8" id="KW-1185">Reference proteome</keyword>
<dbReference type="Gene3D" id="3.30.420.10">
    <property type="entry name" value="Ribonuclease H-like superfamily/Ribonuclease H"/>
    <property type="match status" value="1"/>
</dbReference>
<protein>
    <submittedName>
        <fullName evidence="7">Ankyrin-2</fullName>
    </submittedName>
</protein>
<feature type="region of interest" description="Disordered" evidence="5">
    <location>
        <begin position="547"/>
        <end position="578"/>
    </location>
</feature>
<evidence type="ECO:0000256" key="5">
    <source>
        <dbReference type="SAM" id="MobiDB-lite"/>
    </source>
</evidence>
<dbReference type="SMART" id="SM00248">
    <property type="entry name" value="ANK"/>
    <property type="match status" value="4"/>
</dbReference>
<dbReference type="OrthoDB" id="6241411at2759"/>
<dbReference type="SUPFAM" id="SSF48403">
    <property type="entry name" value="Ankyrin repeat"/>
    <property type="match status" value="1"/>
</dbReference>
<feature type="repeat" description="ANK" evidence="3">
    <location>
        <begin position="3756"/>
        <end position="3788"/>
    </location>
</feature>
<dbReference type="InterPro" id="IPR036397">
    <property type="entry name" value="RNaseH_sf"/>
</dbReference>
<feature type="region of interest" description="Disordered" evidence="5">
    <location>
        <begin position="455"/>
        <end position="528"/>
    </location>
</feature>
<dbReference type="Pfam" id="PF00023">
    <property type="entry name" value="Ank"/>
    <property type="match status" value="1"/>
</dbReference>
<dbReference type="GO" id="GO:0003676">
    <property type="term" value="F:nucleic acid binding"/>
    <property type="evidence" value="ECO:0007669"/>
    <property type="project" value="InterPro"/>
</dbReference>
<evidence type="ECO:0000313" key="8">
    <source>
        <dbReference type="Proteomes" id="UP000186817"/>
    </source>
</evidence>
<dbReference type="Pfam" id="PF12796">
    <property type="entry name" value="Ank_2"/>
    <property type="match status" value="1"/>
</dbReference>
<feature type="domain" description="RNase H type-1" evidence="6">
    <location>
        <begin position="1728"/>
        <end position="1889"/>
    </location>
</feature>
<evidence type="ECO:0000256" key="1">
    <source>
        <dbReference type="ARBA" id="ARBA00022737"/>
    </source>
</evidence>
<feature type="coiled-coil region" evidence="4">
    <location>
        <begin position="296"/>
        <end position="359"/>
    </location>
</feature>
<dbReference type="PROSITE" id="PS50879">
    <property type="entry name" value="RNASE_H_1"/>
    <property type="match status" value="1"/>
</dbReference>
<feature type="region of interest" description="Disordered" evidence="5">
    <location>
        <begin position="2971"/>
        <end position="3062"/>
    </location>
</feature>
<dbReference type="PROSITE" id="PS50088">
    <property type="entry name" value="ANK_REPEAT"/>
    <property type="match status" value="3"/>
</dbReference>
<dbReference type="SUPFAM" id="SSF56219">
    <property type="entry name" value="DNase I-like"/>
    <property type="match status" value="1"/>
</dbReference>
<accession>A0A1Q9EQK1</accession>
<gene>
    <name evidence="7" type="primary">ANK2</name>
    <name evidence="7" type="ORF">AK812_SmicGene6668</name>
</gene>
<sequence>MLKAGVTYIKQTQAGYGICAVSENYAVELKRERTLFDGLPYLISLDNATCLKLVATDPAKDADKVTIEFLRKSLNEDKGAKILIFIGRWVKQKGVDHIAMLTPAFLRSGRYAGTLLEQLGDEFAGRLFVCTKFFRKKKHLSARQLAHLSLRLVPQPDFFTMGCGASAESKPDVKARASRRRPLYRDLFLLSSHHTKPTYREVDYMGGKKQWANKDWQKYSHQQAYDGHGSWQLWRGAWATSPKTTQRGRGQPPARYDWTEIQDTALEPYWENEGMEEPEDTDSAIRKAMMKGLHTAKKADNRIRKLRQDVKRRRAQFQQFEKDLKQQYHDEQRRFENDMQKLEMDIEQATQAGQEASKAVQHIALHGPPATGSQEAEIGESWSRLMATPATTETEGPATDFLKEAMAAVQQAQRGPPAAPPTANPGQLMSATAAAQILASVLAATGVPVTPAQVPQAAPTMTAPPSTSANDPTTTTGVPGHVPYVPSPSTRKLEHPVGLSPGHKASPPARPKQRAPLKGQPIQPVHQAPSCKAIETRLEAKRQAALPFGAAPPPSSEDAEMKDGAPSATATIEDDDNSDHEQECFFDYLLSDMPRPFLVGAVTNVILPRDFLQPVDKRHQLTFEHGDALVFMMQKYGPPTGTPREVAARVLRTSMADRGPTAASAPPFRTAVSMTSSSVGDPPMADTGPYAGPHRFDRLTDDPTPEQWLHLDIDAESDEEIEPEDFLAGFHVLIPDYHAEVFQVQLRSPCTVASALDTVADTRDGDTAIHFDRLCPAHPQPDPSFACVLALPPWDAHRRVGVMDTRAIDGRLFAHTMPERLNRSSFLLHLEVPDSPGLQVYLRDALMDHTTWYDLQLGDTVTVLPADFRYMPGHSLSSMLQRSWGWANPCPTFGGVEGPIFCLLSEESRALLRVNLDTITTSAFFKQEAARLMRYELHKDLAPAGYSVSIQGGLLTLFLCLLVQSLRMLVLRFLQTQAATILLHGNRLETLPRQCKVLTEPEGQTAEERRHLRTLRALTRRLGGQWLPRLPFWVPGDPYLDPPMLEEDSDSDTPPSPHTIRFVVLKHDYTAEQVAATVQLPATQVEAEAALRQTRSPHLQRLFPILTPVRPQPLQGRAIYIASPLSNVGCYAVCLDTTAYDRRLFVAFVPAYFNRQILLDLANLPRGLDPVVWLAGENRALHDDDHVHATVGLLVAFLPAEPDRARFRTLGECLLDTEAWDYPLAFPEANQITAYCLAGRGQGHLPALSGQIFTVVHLPIYAPQHVEEAPVPAGPASSDTPGTGNYETNPQQQPDFGDAGQDLYATEGHGFESYTTSTPADFRLHFLLHTPEYEPELISLTVRHPLLQQELIDAVILERDSYRQRLFPQVIPVTQQPALSVICLLALPMWAFEGVPVLIACLLPPMRTLAVVGPSILTPLDVLRLAGVDETVPAQVFVADTPWALRWEDRFQVRQGDLITILPAEHPQIPPILFDSLLRLQEGQLDQGQVPYILAQMQAQAAPIGFSLLYRAVRFFAVQPPQRRFAVCILLCYAWQRGTANAMTVPLHKLDADGPTCPSGQRLHDAVLAVPRPLRANCVLPRGPWPGTADIGATAPFLCHETPPVSLFEELGPMQTLLEESILQPSSQAYLLAATLLDTLVEYFHDCQATSRPHLERISLDTAIPLTPHQQQCIEILDLLPRPAPVLDPTDWLDLDLQRVLADAALKPDIRTLLSGIRTWNHQICQDTPEAIAIYTDGSADPGAAASPCSWAFTVWFQQQGKLEYYGSSSSTAVPPFTPYHAGERDDTAVTAELLALFWSIAWTLQYAPAYGVPVSFHYDAISVGQGVFGSTREVAYAADPGQRSLPRSVSILRQVLATKVLVSHHHVKGHSGHFANEFTDRIAHLARQHEDSYYCRCLPMWPCQLVSHPLAPWAWLQHKPQHDLPTAFALESEAHRLQLCPDCPQRAPQAGLHMYDDTTGLVVFDWVCITYNVLTLKDKPAQDRRNQDGEQPAGLKFLGRRAVLQRSLAELTPLFVGLQETRLQETATLPDSKYFIFQSGATAAGVGGCALWVSKEHPYAERQSVKYYFRQEHATATGFSHRHINVTFVAPFLRLFVMVAHGPSPANHTIEEVAAFWKARAQDLATRPQGMEYLILTDANSKVGSVQSSVVGPCNAEPESDAGTIFHTFLAEAGAFLPSTYPSLHEGPGETWFSSVNNAAHRLDYIGIPESWQHFALTSKVLTGFESLQLREDHRPVYLRATFSRILRQHAYHVRTRQAIRPATPEDHIAKAKQVSVLAGLPTAPWQRSVDDQYAVFVKEWTDAGRAMQPPPGRVLTQCFLSETALDLIDRRKALRLYLSREEHERNRRLLLIAFAGFLHLWRATSFSEVHRAAACTWLADIDHSIARAVALLRHFAQQVRRQVSIDRNVYLHSLTEQVQHASPKDSQALYRAVRKAFPAARSSRRSNLQPLPAVYNNDGQLATTPEEKQECWRQHFASQELGEVVSDETYLDKFRHRPVTDTPVFDLEVVPSLPEVEQIILGLKKHKAPGPDSITADLLRTAPTAASRQLYPILLKSTLMIQEPVEFRGGNLICLAKKAGAALQCKDFRSILLASVPAKVQHRHLRGKLLPLLQQHGHPTQAGAKAGVGIEAISLLARSFQVAHQKKHWPWAMTFYDWQAAFYRVVRETLVPAQQDDATFRALLHRIGIPPASLEELANQLHRLAALPAMGTRPGDPAADILFSLSFAAFLKSVEASLQEQGLAASPLPAAELPPWAQSPCEATVGFPAWADDFAHLQNAAAVCEILPRVQRSTQLIQERATSIGMVLTYATDKTAVMLPPGCCFDPLLYLVLSIPELLLSSQQPSTRERGTAAAPPLAVARARALFLQKLTLHGPSVIRTFLYEHWIACPQGAWLSQLTDDVKLITLYVPAIQGMVSEGAAVHDLLDSFEADPTWWPKQTKRAERAFQKALDDWATQRQNAVVASESCPVETCTEPPPQPAEPTAQETKAETPNVVVTPAQETSGEAKPAAEEPKTEEENAAPEAGKKEEDAKTVEGAAAPAADAPAEAAAPAEEAAPAEATIPAGVAPEETPAATGETAEDSLGYKQRPVELRLKLRLKRHLPKLLRPQLQLRRRLPPLSQPRLQRLRRLPCLLPCEQDRQSAWCKPCEQTRVSQAISCPLVSFCQIRLFRFWAYAFKALRIDFDVRLRMNIVAVKGGLVGAVRKLAEVIALKDRRLKSPTAARGVYFRQQNSDDSKSLIDSFYASVDYALNLPEPDYWEMALAATKAEFPFETWRENLLGNRGLLLLGTAYCGDDDDEDDCCAYQSDYQCDYCAYSKAMSNFTAVKSERTNVLFRDESMIVAAWPVCNPLGKDAVRDLMAPRRETALRRMSSTAQDIDDDAEFLTQGVSDDRTHELMKVRGKPKDSEQLQSQRRICQADQRLTERSHITQWCCHRPAGSKCNALTTIWLADDEVDEAVCPWNLSSYPCGLLLRRVIALGYIFSPVGETLLKSVDVREHPRGLGCLMWLFLSRGIPPNLLMASSQLLNIVFFVLVPSLPGEFFESDFSTLTYLALHLGLLNAGMMVMCGVQSTSRLLFIVWNFNEDFHGGFQVAARRIGALESLDLRTVLLFKAPQCYAPGLRSGVGWIAVNLSYAGQCFSSRLLSATRLVAALEDLGAEGITDVKSLKRYLEPRCSATRFRQRLVKDGSCTLEDSLQLSGPLTLQLILLPFISAARQEVDDLLSAARTGSSAEAELILSRPQDPNLTSDESGLMPLHLAAQGGHPQVVRLLLEAGAHKHLLSRVAYLDAPIHVAALCNRTEVIRELLDHGDDVDRLNGARMTALHVAAEHGSLAVARLLIQAMADPNRVFAGYATPYSLAKEGWHSDIQQLLLQAGADRNLHLALNPDD</sequence>
<keyword evidence="2 3" id="KW-0040">ANK repeat</keyword>
<keyword evidence="1" id="KW-0677">Repeat</keyword>
<dbReference type="InterPro" id="IPR012337">
    <property type="entry name" value="RNaseH-like_sf"/>
</dbReference>
<proteinExistence type="predicted"/>
<dbReference type="Gene3D" id="1.25.40.20">
    <property type="entry name" value="Ankyrin repeat-containing domain"/>
    <property type="match status" value="1"/>
</dbReference>
<dbReference type="InterPro" id="IPR002110">
    <property type="entry name" value="Ankyrin_rpt"/>
</dbReference>
<dbReference type="Gene3D" id="3.60.10.10">
    <property type="entry name" value="Endonuclease/exonuclease/phosphatase"/>
    <property type="match status" value="1"/>
</dbReference>
<dbReference type="EMBL" id="LSRX01000092">
    <property type="protein sequence ID" value="OLQ09702.1"/>
    <property type="molecule type" value="Genomic_DNA"/>
</dbReference>
<feature type="region of interest" description="Disordered" evidence="5">
    <location>
        <begin position="1268"/>
        <end position="1302"/>
    </location>
</feature>
<dbReference type="Proteomes" id="UP000186817">
    <property type="component" value="Unassembled WGS sequence"/>
</dbReference>
<dbReference type="PROSITE" id="PS50297">
    <property type="entry name" value="ANK_REP_REGION"/>
    <property type="match status" value="3"/>
</dbReference>
<feature type="repeat" description="ANK" evidence="3">
    <location>
        <begin position="3791"/>
        <end position="3823"/>
    </location>
</feature>
<dbReference type="PANTHER" id="PTHR24198:SF165">
    <property type="entry name" value="ANKYRIN REPEAT-CONTAINING PROTEIN-RELATED"/>
    <property type="match status" value="1"/>
</dbReference>
<feature type="compositionally biased region" description="Polar residues" evidence="5">
    <location>
        <begin position="1277"/>
        <end position="1294"/>
    </location>
</feature>
<comment type="caution">
    <text evidence="7">The sequence shown here is derived from an EMBL/GenBank/DDBJ whole genome shotgun (WGS) entry which is preliminary data.</text>
</comment>
<dbReference type="InterPro" id="IPR036770">
    <property type="entry name" value="Ankyrin_rpt-contain_sf"/>
</dbReference>
<dbReference type="SUPFAM" id="SSF53098">
    <property type="entry name" value="Ribonuclease H-like"/>
    <property type="match status" value="1"/>
</dbReference>
<organism evidence="7 8">
    <name type="scientific">Symbiodinium microadriaticum</name>
    <name type="common">Dinoflagellate</name>
    <name type="synonym">Zooxanthella microadriatica</name>
    <dbReference type="NCBI Taxonomy" id="2951"/>
    <lineage>
        <taxon>Eukaryota</taxon>
        <taxon>Sar</taxon>
        <taxon>Alveolata</taxon>
        <taxon>Dinophyceae</taxon>
        <taxon>Suessiales</taxon>
        <taxon>Symbiodiniaceae</taxon>
        <taxon>Symbiodinium</taxon>
    </lineage>
</organism>
<evidence type="ECO:0000256" key="2">
    <source>
        <dbReference type="ARBA" id="ARBA00023043"/>
    </source>
</evidence>
<name>A0A1Q9EQK1_SYMMI</name>
<dbReference type="GO" id="GO:0004523">
    <property type="term" value="F:RNA-DNA hybrid ribonuclease activity"/>
    <property type="evidence" value="ECO:0007669"/>
    <property type="project" value="InterPro"/>
</dbReference>
<feature type="compositionally biased region" description="Low complexity" evidence="5">
    <location>
        <begin position="3041"/>
        <end position="3062"/>
    </location>
</feature>
<reference evidence="7 8" key="1">
    <citation type="submission" date="2016-02" db="EMBL/GenBank/DDBJ databases">
        <title>Genome analysis of coral dinoflagellate symbionts highlights evolutionary adaptations to a symbiotic lifestyle.</title>
        <authorList>
            <person name="Aranda M."/>
            <person name="Li Y."/>
            <person name="Liew Y.J."/>
            <person name="Baumgarten S."/>
            <person name="Simakov O."/>
            <person name="Wilson M."/>
            <person name="Piel J."/>
            <person name="Ashoor H."/>
            <person name="Bougouffa S."/>
            <person name="Bajic V.B."/>
            <person name="Ryu T."/>
            <person name="Ravasi T."/>
            <person name="Bayer T."/>
            <person name="Micklem G."/>
            <person name="Kim H."/>
            <person name="Bhak J."/>
            <person name="Lajeunesse T.C."/>
            <person name="Voolstra C.R."/>
        </authorList>
    </citation>
    <scope>NUCLEOTIDE SEQUENCE [LARGE SCALE GENOMIC DNA]</scope>
    <source>
        <strain evidence="7 8">CCMP2467</strain>
    </source>
</reference>
<dbReference type="InterPro" id="IPR002156">
    <property type="entry name" value="RNaseH_domain"/>
</dbReference>